<dbReference type="AlphaFoldDB" id="A0AAN6E4A5"/>
<gene>
    <name evidence="8" type="ORF">EDD36DRAFT_415772</name>
</gene>
<dbReference type="PANTHER" id="PTHR22950">
    <property type="entry name" value="AMINO ACID TRANSPORTER"/>
    <property type="match status" value="1"/>
</dbReference>
<feature type="transmembrane region" description="Helical" evidence="6">
    <location>
        <begin position="314"/>
        <end position="333"/>
    </location>
</feature>
<dbReference type="GO" id="GO:0015179">
    <property type="term" value="F:L-amino acid transmembrane transporter activity"/>
    <property type="evidence" value="ECO:0007669"/>
    <property type="project" value="TreeGrafter"/>
</dbReference>
<evidence type="ECO:0000313" key="9">
    <source>
        <dbReference type="Proteomes" id="UP001203852"/>
    </source>
</evidence>
<feature type="transmembrane region" description="Helical" evidence="6">
    <location>
        <begin position="421"/>
        <end position="442"/>
    </location>
</feature>
<name>A0AAN6E4A5_9EURO</name>
<dbReference type="PANTHER" id="PTHR22950:SF697">
    <property type="entry name" value="AMINO ACID TRANSPORTER (EUROFUNG)"/>
    <property type="match status" value="1"/>
</dbReference>
<accession>A0AAN6E4A5</accession>
<keyword evidence="4 6" id="KW-1133">Transmembrane helix</keyword>
<evidence type="ECO:0000256" key="2">
    <source>
        <dbReference type="ARBA" id="ARBA00008066"/>
    </source>
</evidence>
<keyword evidence="5 6" id="KW-0472">Membrane</keyword>
<protein>
    <submittedName>
        <fullName evidence="8">Amino acid transporter</fullName>
    </submittedName>
</protein>
<evidence type="ECO:0000256" key="4">
    <source>
        <dbReference type="ARBA" id="ARBA00022989"/>
    </source>
</evidence>
<dbReference type="FunFam" id="1.20.1740.10:FF:000039">
    <property type="entry name" value="Neutral amino acid transporter (Eurofung)"/>
    <property type="match status" value="1"/>
</dbReference>
<dbReference type="Pfam" id="PF01490">
    <property type="entry name" value="Aa_trans"/>
    <property type="match status" value="1"/>
</dbReference>
<feature type="transmembrane region" description="Helical" evidence="6">
    <location>
        <begin position="272"/>
        <end position="294"/>
    </location>
</feature>
<keyword evidence="9" id="KW-1185">Reference proteome</keyword>
<evidence type="ECO:0000256" key="6">
    <source>
        <dbReference type="SAM" id="Phobius"/>
    </source>
</evidence>
<sequence>MATYEKNAAAIDNDAIGRATSDDIAPVEKVNALEAREIFHDDSEGVKFRTVSWQRATIIFLKIQFAMSILAVPGAMATLGAVGGALSIVGWEVLNTYTAVILGDFRNHHPECHTLADMCGLMWGRIGKELVTLQILVAQILITAAGIVSCSTAFNALSNHGACTVVFSFVSAVLITIFSSVRTFSRLGWLTWLGFTTFFIAVFIFVVAVTQQARPAAAPQTGDFDLGYTAIAYPGFVAGITASANIFISGSGSQMYLPVISEMRKPRDYRKACIVAGILVGAMYLTFSLVIYRWCGQWLATPAFGSAGTLFKKISYGIALPGLVIGVGIYQHVAAKLIFVRILRNSSHLQANTAVHWTTWLGSNLILGVLGFIVAEAVPILNYLLGLAGSLCFAPFSLIFPAMLWMYDYKMYRKGTTSQMLAYGAHILIVIIGLFMVVGGTYGVSEAIKEAFADGLISKVFDCSDNSGSVS</sequence>
<comment type="caution">
    <text evidence="8">The sequence shown here is derived from an EMBL/GenBank/DDBJ whole genome shotgun (WGS) entry which is preliminary data.</text>
</comment>
<feature type="transmembrane region" description="Helical" evidence="6">
    <location>
        <begin position="380"/>
        <end position="400"/>
    </location>
</feature>
<feature type="transmembrane region" description="Helical" evidence="6">
    <location>
        <begin position="190"/>
        <end position="210"/>
    </location>
</feature>
<feature type="transmembrane region" description="Helical" evidence="6">
    <location>
        <begin position="130"/>
        <end position="154"/>
    </location>
</feature>
<feature type="transmembrane region" description="Helical" evidence="6">
    <location>
        <begin position="160"/>
        <end position="178"/>
    </location>
</feature>
<evidence type="ECO:0000313" key="8">
    <source>
        <dbReference type="EMBL" id="KAI1616892.1"/>
    </source>
</evidence>
<feature type="transmembrane region" description="Helical" evidence="6">
    <location>
        <begin position="354"/>
        <end position="374"/>
    </location>
</feature>
<keyword evidence="3 6" id="KW-0812">Transmembrane</keyword>
<feature type="domain" description="Amino acid transporter transmembrane" evidence="7">
    <location>
        <begin position="50"/>
        <end position="444"/>
    </location>
</feature>
<dbReference type="EMBL" id="MU404351">
    <property type="protein sequence ID" value="KAI1616892.1"/>
    <property type="molecule type" value="Genomic_DNA"/>
</dbReference>
<feature type="transmembrane region" description="Helical" evidence="6">
    <location>
        <begin position="230"/>
        <end position="251"/>
    </location>
</feature>
<evidence type="ECO:0000256" key="5">
    <source>
        <dbReference type="ARBA" id="ARBA00023136"/>
    </source>
</evidence>
<comment type="subcellular location">
    <subcellularLocation>
        <location evidence="1">Membrane</location>
        <topology evidence="1">Multi-pass membrane protein</topology>
    </subcellularLocation>
</comment>
<organism evidence="8 9">
    <name type="scientific">Exophiala viscosa</name>
    <dbReference type="NCBI Taxonomy" id="2486360"/>
    <lineage>
        <taxon>Eukaryota</taxon>
        <taxon>Fungi</taxon>
        <taxon>Dikarya</taxon>
        <taxon>Ascomycota</taxon>
        <taxon>Pezizomycotina</taxon>
        <taxon>Eurotiomycetes</taxon>
        <taxon>Chaetothyriomycetidae</taxon>
        <taxon>Chaetothyriales</taxon>
        <taxon>Herpotrichiellaceae</taxon>
        <taxon>Exophiala</taxon>
    </lineage>
</organism>
<evidence type="ECO:0000256" key="3">
    <source>
        <dbReference type="ARBA" id="ARBA00022692"/>
    </source>
</evidence>
<comment type="similarity">
    <text evidence="2">Belongs to the amino acid/polyamine transporter 2 family.</text>
</comment>
<evidence type="ECO:0000256" key="1">
    <source>
        <dbReference type="ARBA" id="ARBA00004141"/>
    </source>
</evidence>
<proteinExistence type="inferred from homology"/>
<reference evidence="8" key="1">
    <citation type="journal article" date="2022" name="bioRxiv">
        <title>Deciphering the potential niche of two novel black yeast fungi from a biological soil crust based on their genomes, phenotypes, and melanin regulation.</title>
        <authorList>
            <consortium name="DOE Joint Genome Institute"/>
            <person name="Carr E.C."/>
            <person name="Barton Q."/>
            <person name="Grambo S."/>
            <person name="Sullivan M."/>
            <person name="Renfro C.M."/>
            <person name="Kuo A."/>
            <person name="Pangilinan J."/>
            <person name="Lipzen A."/>
            <person name="Keymanesh K."/>
            <person name="Savage E."/>
            <person name="Barry K."/>
            <person name="Grigoriev I.V."/>
            <person name="Riekhof W.R."/>
            <person name="Harris S.S."/>
        </authorList>
    </citation>
    <scope>NUCLEOTIDE SEQUENCE</scope>
    <source>
        <strain evidence="8">JF 03-4F</strain>
    </source>
</reference>
<dbReference type="Proteomes" id="UP001203852">
    <property type="component" value="Unassembled WGS sequence"/>
</dbReference>
<evidence type="ECO:0000259" key="7">
    <source>
        <dbReference type="Pfam" id="PF01490"/>
    </source>
</evidence>
<dbReference type="InterPro" id="IPR013057">
    <property type="entry name" value="AA_transpt_TM"/>
</dbReference>
<dbReference type="GO" id="GO:0016020">
    <property type="term" value="C:membrane"/>
    <property type="evidence" value="ECO:0007669"/>
    <property type="project" value="UniProtKB-SubCell"/>
</dbReference>